<dbReference type="RefSeq" id="WP_008819431.1">
    <property type="nucleotide sequence ID" value="NZ_AP025565.1"/>
</dbReference>
<accession>A0A099I959</accession>
<evidence type="ECO:0000313" key="8">
    <source>
        <dbReference type="EMBL" id="MCR0231186.1"/>
    </source>
</evidence>
<organism evidence="7 10">
    <name type="scientific">Clostridium innocuum</name>
    <dbReference type="NCBI Taxonomy" id="1522"/>
    <lineage>
        <taxon>Bacteria</taxon>
        <taxon>Bacillati</taxon>
        <taxon>Bacillota</taxon>
        <taxon>Clostridia</taxon>
        <taxon>Eubacteriales</taxon>
        <taxon>Clostridiaceae</taxon>
        <taxon>Clostridium</taxon>
    </lineage>
</organism>
<reference evidence="7 10" key="1">
    <citation type="submission" date="2014-08" db="EMBL/GenBank/DDBJ databases">
        <title>Clostridium innocuum, an unnegligible vancomycin-resistant pathogen causing extra-intestinal infections.</title>
        <authorList>
            <person name="Feng Y."/>
            <person name="Chiu C.-H."/>
        </authorList>
    </citation>
    <scope>NUCLEOTIDE SEQUENCE [LARGE SCALE GENOMIC DNA]</scope>
    <source>
        <strain evidence="7 10">AN88</strain>
    </source>
</reference>
<dbReference type="PANTHER" id="PTHR21016">
    <property type="entry name" value="BETA-AMYLOID BINDING PROTEIN-RELATED"/>
    <property type="match status" value="1"/>
</dbReference>
<dbReference type="EMBL" id="JQIF01000040">
    <property type="protein sequence ID" value="KGJ53378.1"/>
    <property type="molecule type" value="Genomic_DNA"/>
</dbReference>
<evidence type="ECO:0000256" key="4">
    <source>
        <dbReference type="ARBA" id="ARBA00023136"/>
    </source>
</evidence>
<dbReference type="InterPro" id="IPR050932">
    <property type="entry name" value="TM2D1-3-like"/>
</dbReference>
<gene>
    <name evidence="7" type="ORF">CIAN88_09400</name>
    <name evidence="9" type="ORF">GT664_13010</name>
    <name evidence="8" type="ORF">MKC95_00185</name>
</gene>
<dbReference type="Pfam" id="PF05154">
    <property type="entry name" value="TM2"/>
    <property type="match status" value="1"/>
</dbReference>
<dbReference type="Proteomes" id="UP001203972">
    <property type="component" value="Unassembled WGS sequence"/>
</dbReference>
<dbReference type="AlphaFoldDB" id="A0A099I959"/>
<protein>
    <submittedName>
        <fullName evidence="7">Membrane protein</fullName>
    </submittedName>
    <submittedName>
        <fullName evidence="8">NINE protein</fullName>
    </submittedName>
</protein>
<dbReference type="Proteomes" id="UP000030008">
    <property type="component" value="Unassembled WGS sequence"/>
</dbReference>
<name>A0A099I959_CLOIN</name>
<feature type="domain" description="TM2" evidence="6">
    <location>
        <begin position="55"/>
        <end position="103"/>
    </location>
</feature>
<reference evidence="9" key="2">
    <citation type="journal article" date="2019" name="Nat. Med.">
        <title>A library of human gut bacterial isolates paired with longitudinal multiomics data enables mechanistic microbiome research.</title>
        <authorList>
            <person name="Poyet M."/>
            <person name="Groussin M."/>
            <person name="Gibbons S.M."/>
            <person name="Avila-Pacheco J."/>
            <person name="Jiang X."/>
            <person name="Kearney S.M."/>
            <person name="Perrotta A.R."/>
            <person name="Berdy B."/>
            <person name="Zhao S."/>
            <person name="Lieberman T.D."/>
            <person name="Swanson P.K."/>
            <person name="Smith M."/>
            <person name="Roesemann S."/>
            <person name="Alexander J.E."/>
            <person name="Rich S.A."/>
            <person name="Livny J."/>
            <person name="Vlamakis H."/>
            <person name="Clish C."/>
            <person name="Bullock K."/>
            <person name="Deik A."/>
            <person name="Scott J."/>
            <person name="Pierce K.A."/>
            <person name="Xavier R.J."/>
            <person name="Alm E.J."/>
        </authorList>
    </citation>
    <scope>NUCLEOTIDE SEQUENCE</scope>
    <source>
        <strain evidence="9">BIOML-A12</strain>
    </source>
</reference>
<evidence type="ECO:0000313" key="9">
    <source>
        <dbReference type="EMBL" id="MZH56643.1"/>
    </source>
</evidence>
<dbReference type="EMBL" id="WWTN01000022">
    <property type="protein sequence ID" value="MZH56643.1"/>
    <property type="molecule type" value="Genomic_DNA"/>
</dbReference>
<sequence>MKCKQCGAEIENSRCCPYCGSENADYDAAADAIQQDEARQNIPGQGRGREVYDSDKSKMVTFLLALFSGPLGLHNFYTGRWGRALFYMVTMGFLMFGWLYDLFMIATNKFKDANGDYIVR</sequence>
<evidence type="ECO:0000256" key="2">
    <source>
        <dbReference type="ARBA" id="ARBA00022692"/>
    </source>
</evidence>
<evidence type="ECO:0000256" key="3">
    <source>
        <dbReference type="ARBA" id="ARBA00022989"/>
    </source>
</evidence>
<reference evidence="8" key="3">
    <citation type="journal article" date="2022" name="Clin. Infect. Dis.">
        <title>Association between Clostridium innocuum and antibiotic-associated diarrhea in adults and children: A cross-sectional study and comparative genomics analysis.</title>
        <authorList>
            <person name="Cherny K.E."/>
            <person name="Muscat E.B."/>
            <person name="Balaji A."/>
            <person name="Mukherjee J."/>
            <person name="Ozer E.A."/>
            <person name="Angarone M.P."/>
            <person name="Hauser A.R."/>
            <person name="Sichel J.S."/>
            <person name="Amponsah E."/>
            <person name="Kociolek L.K."/>
        </authorList>
    </citation>
    <scope>NUCLEOTIDE SEQUENCE</scope>
    <source>
        <strain evidence="8">NU1-AC-029v</strain>
    </source>
</reference>
<comment type="subcellular location">
    <subcellularLocation>
        <location evidence="1">Membrane</location>
        <topology evidence="1">Multi-pass membrane protein</topology>
    </subcellularLocation>
</comment>
<evidence type="ECO:0000313" key="7">
    <source>
        <dbReference type="EMBL" id="KGJ53378.1"/>
    </source>
</evidence>
<evidence type="ECO:0000259" key="6">
    <source>
        <dbReference type="Pfam" id="PF05154"/>
    </source>
</evidence>
<dbReference type="GO" id="GO:0016020">
    <property type="term" value="C:membrane"/>
    <property type="evidence" value="ECO:0007669"/>
    <property type="project" value="UniProtKB-SubCell"/>
</dbReference>
<dbReference type="EMBL" id="JAKTMA010000001">
    <property type="protein sequence ID" value="MCR0231186.1"/>
    <property type="molecule type" value="Genomic_DNA"/>
</dbReference>
<keyword evidence="4 5" id="KW-0472">Membrane</keyword>
<evidence type="ECO:0000313" key="10">
    <source>
        <dbReference type="Proteomes" id="UP000030008"/>
    </source>
</evidence>
<keyword evidence="2 5" id="KW-0812">Transmembrane</keyword>
<dbReference type="InterPro" id="IPR007829">
    <property type="entry name" value="TM2"/>
</dbReference>
<evidence type="ECO:0000256" key="1">
    <source>
        <dbReference type="ARBA" id="ARBA00004141"/>
    </source>
</evidence>
<feature type="transmembrane region" description="Helical" evidence="5">
    <location>
        <begin position="84"/>
        <end position="103"/>
    </location>
</feature>
<proteinExistence type="predicted"/>
<evidence type="ECO:0000256" key="5">
    <source>
        <dbReference type="SAM" id="Phobius"/>
    </source>
</evidence>
<keyword evidence="3 5" id="KW-1133">Transmembrane helix</keyword>
<comment type="caution">
    <text evidence="7">The sequence shown here is derived from an EMBL/GenBank/DDBJ whole genome shotgun (WGS) entry which is preliminary data.</text>
</comment>
<dbReference type="Proteomes" id="UP000604383">
    <property type="component" value="Unassembled WGS sequence"/>
</dbReference>
<dbReference type="PANTHER" id="PTHR21016:SF25">
    <property type="entry name" value="TM2 DOMAIN-CONTAINING PROTEIN DDB_G0277895-RELATED"/>
    <property type="match status" value="1"/>
</dbReference>